<dbReference type="GO" id="GO:0016020">
    <property type="term" value="C:membrane"/>
    <property type="evidence" value="ECO:0007669"/>
    <property type="project" value="UniProtKB-SubCell"/>
</dbReference>
<keyword evidence="2 6" id="KW-0812">Transmembrane</keyword>
<dbReference type="SUPFAM" id="SSF144020">
    <property type="entry name" value="FdhE-like"/>
    <property type="match status" value="1"/>
</dbReference>
<evidence type="ECO:0000259" key="7">
    <source>
        <dbReference type="Pfam" id="PF07219"/>
    </source>
</evidence>
<evidence type="ECO:0000256" key="1">
    <source>
        <dbReference type="ARBA" id="ARBA00004370"/>
    </source>
</evidence>
<evidence type="ECO:0000313" key="8">
    <source>
        <dbReference type="EMBL" id="SEA46883.1"/>
    </source>
</evidence>
<evidence type="ECO:0000313" key="9">
    <source>
        <dbReference type="Proteomes" id="UP000198703"/>
    </source>
</evidence>
<keyword evidence="9" id="KW-1185">Reference proteome</keyword>
<dbReference type="RefSeq" id="WP_093253192.1">
    <property type="nucleotide sequence ID" value="NZ_FNQM01000005.1"/>
</dbReference>
<dbReference type="SUPFAM" id="SSF48452">
    <property type="entry name" value="TPR-like"/>
    <property type="match status" value="1"/>
</dbReference>
<dbReference type="Pfam" id="PF14559">
    <property type="entry name" value="TPR_19"/>
    <property type="match status" value="1"/>
</dbReference>
<dbReference type="InterPro" id="IPR011990">
    <property type="entry name" value="TPR-like_helical_dom_sf"/>
</dbReference>
<evidence type="ECO:0000256" key="5">
    <source>
        <dbReference type="SAM" id="MobiDB-lite"/>
    </source>
</evidence>
<keyword evidence="3 6" id="KW-1133">Transmembrane helix</keyword>
<dbReference type="AlphaFoldDB" id="A0A1H4BFD1"/>
<dbReference type="Proteomes" id="UP000198703">
    <property type="component" value="Unassembled WGS sequence"/>
</dbReference>
<dbReference type="EMBL" id="FNQM01000005">
    <property type="protein sequence ID" value="SEA46883.1"/>
    <property type="molecule type" value="Genomic_DNA"/>
</dbReference>
<accession>A0A1H4BFD1</accession>
<dbReference type="STRING" id="89524.SAMN05444370_105183"/>
<evidence type="ECO:0000256" key="4">
    <source>
        <dbReference type="ARBA" id="ARBA00023136"/>
    </source>
</evidence>
<feature type="transmembrane region" description="Helical" evidence="6">
    <location>
        <begin position="46"/>
        <end position="64"/>
    </location>
</feature>
<feature type="domain" description="HemY N-terminal" evidence="7">
    <location>
        <begin position="30"/>
        <end position="144"/>
    </location>
</feature>
<dbReference type="InterPro" id="IPR024064">
    <property type="entry name" value="FdhE-like_sf"/>
</dbReference>
<reference evidence="8 9" key="1">
    <citation type="submission" date="2016-10" db="EMBL/GenBank/DDBJ databases">
        <authorList>
            <person name="de Groot N.N."/>
        </authorList>
    </citation>
    <scope>NUCLEOTIDE SEQUENCE [LARGE SCALE GENOMIC DNA]</scope>
    <source>
        <strain evidence="8 9">DSM 15345</strain>
    </source>
</reference>
<comment type="subcellular location">
    <subcellularLocation>
        <location evidence="1">Membrane</location>
    </subcellularLocation>
</comment>
<organism evidence="8 9">
    <name type="scientific">Rubrimonas cliftonensis</name>
    <dbReference type="NCBI Taxonomy" id="89524"/>
    <lineage>
        <taxon>Bacteria</taxon>
        <taxon>Pseudomonadati</taxon>
        <taxon>Pseudomonadota</taxon>
        <taxon>Alphaproteobacteria</taxon>
        <taxon>Rhodobacterales</taxon>
        <taxon>Paracoccaceae</taxon>
        <taxon>Rubrimonas</taxon>
    </lineage>
</organism>
<feature type="region of interest" description="Disordered" evidence="5">
    <location>
        <begin position="461"/>
        <end position="483"/>
    </location>
</feature>
<protein>
    <submittedName>
        <fullName evidence="8">HemY protein</fullName>
    </submittedName>
</protein>
<dbReference type="Pfam" id="PF07219">
    <property type="entry name" value="HemY_N"/>
    <property type="match status" value="1"/>
</dbReference>
<dbReference type="Gene3D" id="1.25.40.10">
    <property type="entry name" value="Tetratricopeptide repeat domain"/>
    <property type="match status" value="1"/>
</dbReference>
<feature type="compositionally biased region" description="Basic and acidic residues" evidence="5">
    <location>
        <begin position="473"/>
        <end position="483"/>
    </location>
</feature>
<gene>
    <name evidence="8" type="ORF">SAMN05444370_105183</name>
</gene>
<dbReference type="InterPro" id="IPR010817">
    <property type="entry name" value="HemY_N"/>
</dbReference>
<keyword evidence="4 6" id="KW-0472">Membrane</keyword>
<feature type="transmembrane region" description="Helical" evidence="6">
    <location>
        <begin position="5"/>
        <end position="26"/>
    </location>
</feature>
<dbReference type="OrthoDB" id="9798343at2"/>
<evidence type="ECO:0000256" key="2">
    <source>
        <dbReference type="ARBA" id="ARBA00022692"/>
    </source>
</evidence>
<proteinExistence type="predicted"/>
<sequence length="483" mass="51582">MIWLVLRVVVFVAVVAVIATAAGLLVDTSGEVAITWDGYTYPPLSLVEFVGVVLLTMLALYALYKLAGLLVAAIRFVLGDETALTRYWSRAKERRGFEALSSGMVALAEGDPKTAAVYARKAARLLGAGPLTDLLHANIAEAQGDVSRAKQHYRALAKEPPTAMVGVKGLLKQAVARGETDRALKFAEHAFAIRPNDAGVQQTLFDLQVKQANWEGALKTLTALARGKSLPRDVSERRRAVINLEIARHAAETGDEPRAVAAADAAVKAAPGLAPAAVFAARRAIARGESARAGKLLKEAWKHAPQPDIAEAYAEISPTESPSERRRRFRDLIATNATHDEAKYLSAELAIADNDWRGARKALGDMASEKPNHRSLAMMAAIEKGEGSSEAIVRGYLARAVSAPRGAHWICDRCAASPGGWHAVCPSCGGFDTLAWRESADEADLGGAMLPLMVDDAESRASEDQLDAAAAEEAVREAAEARR</sequence>
<evidence type="ECO:0000256" key="3">
    <source>
        <dbReference type="ARBA" id="ARBA00022989"/>
    </source>
</evidence>
<evidence type="ECO:0000256" key="6">
    <source>
        <dbReference type="SAM" id="Phobius"/>
    </source>
</evidence>
<name>A0A1H4BFD1_9RHOB</name>